<dbReference type="InterPro" id="IPR057326">
    <property type="entry name" value="KR_dom"/>
</dbReference>
<reference evidence="5 6" key="1">
    <citation type="submission" date="2018-09" db="EMBL/GenBank/DDBJ databases">
        <title>The draft genome of Acinetobacter spp. strains.</title>
        <authorList>
            <person name="Qin J."/>
            <person name="Feng Y."/>
            <person name="Zong Z."/>
        </authorList>
    </citation>
    <scope>NUCLEOTIDE SEQUENCE [LARGE SCALE GENOMIC DNA]</scope>
    <source>
        <strain evidence="5 6">WCHAc060115</strain>
    </source>
</reference>
<dbReference type="RefSeq" id="WP_120384914.1">
    <property type="nucleotide sequence ID" value="NZ_RAXT01000043.1"/>
</dbReference>
<dbReference type="Gene3D" id="3.40.50.720">
    <property type="entry name" value="NAD(P)-binding Rossmann-like Domain"/>
    <property type="match status" value="1"/>
</dbReference>
<evidence type="ECO:0000256" key="1">
    <source>
        <dbReference type="ARBA" id="ARBA00006484"/>
    </source>
</evidence>
<proteinExistence type="inferred from homology"/>
<dbReference type="Proteomes" id="UP000280405">
    <property type="component" value="Unassembled WGS sequence"/>
</dbReference>
<protein>
    <submittedName>
        <fullName evidence="5">SDR family NAD(P)-dependent oxidoreductase</fullName>
    </submittedName>
</protein>
<dbReference type="PRINTS" id="PR00081">
    <property type="entry name" value="GDHRDH"/>
</dbReference>
<dbReference type="SMART" id="SM00822">
    <property type="entry name" value="PKS_KR"/>
    <property type="match status" value="1"/>
</dbReference>
<gene>
    <name evidence="5" type="ORF">D7V20_14720</name>
</gene>
<keyword evidence="2" id="KW-0560">Oxidoreductase</keyword>
<feature type="domain" description="Ketoreductase" evidence="4">
    <location>
        <begin position="6"/>
        <end position="186"/>
    </location>
</feature>
<dbReference type="InterPro" id="IPR020904">
    <property type="entry name" value="Sc_DH/Rdtase_CS"/>
</dbReference>
<dbReference type="PANTHER" id="PTHR44196:SF1">
    <property type="entry name" value="DEHYDROGENASE_REDUCTASE SDR FAMILY MEMBER 7B"/>
    <property type="match status" value="1"/>
</dbReference>
<evidence type="ECO:0000256" key="3">
    <source>
        <dbReference type="RuleBase" id="RU000363"/>
    </source>
</evidence>
<sequence length="251" mass="27161">MNLTSNTILITGGATGIGFALAQQLSDRGNLVIICGRNEAALRKAQVAVPTLITRVCDVTDTESRQSMVEWLKTDHPNLNILINNAGVQYHRDFNHDPAGESLDQEVAINLTAPIHLIIELLPLLKQQEQAAIINISSGLAFSPMADVPVYCATKAAIHSFTLSLRHQLKSTGVRVVEIAPPIVDTGLGGGTRSEGTSNRMMVTPEEFATETMAQLEAGQNEVLVGVSVDTRRLGEALFERITLNIKKLEE</sequence>
<evidence type="ECO:0000259" key="4">
    <source>
        <dbReference type="SMART" id="SM00822"/>
    </source>
</evidence>
<comment type="caution">
    <text evidence="5">The sequence shown here is derived from an EMBL/GenBank/DDBJ whole genome shotgun (WGS) entry which is preliminary data.</text>
</comment>
<dbReference type="GO" id="GO:0016491">
    <property type="term" value="F:oxidoreductase activity"/>
    <property type="evidence" value="ECO:0007669"/>
    <property type="project" value="UniProtKB-KW"/>
</dbReference>
<dbReference type="SUPFAM" id="SSF51735">
    <property type="entry name" value="NAD(P)-binding Rossmann-fold domains"/>
    <property type="match status" value="1"/>
</dbReference>
<dbReference type="CDD" id="cd05370">
    <property type="entry name" value="SDR_c2"/>
    <property type="match status" value="1"/>
</dbReference>
<dbReference type="PRINTS" id="PR00080">
    <property type="entry name" value="SDRFAMILY"/>
</dbReference>
<dbReference type="InterPro" id="IPR002347">
    <property type="entry name" value="SDR_fam"/>
</dbReference>
<dbReference type="InterPro" id="IPR036291">
    <property type="entry name" value="NAD(P)-bd_dom_sf"/>
</dbReference>
<dbReference type="PANTHER" id="PTHR44196">
    <property type="entry name" value="DEHYDROGENASE/REDUCTASE SDR FAMILY MEMBER 7B"/>
    <property type="match status" value="1"/>
</dbReference>
<keyword evidence="6" id="KW-1185">Reference proteome</keyword>
<dbReference type="AlphaFoldDB" id="A0A3A8EQM5"/>
<accession>A0A3A8EQM5</accession>
<organism evidence="5 6">
    <name type="scientific">Acinetobacter rongchengensis</name>
    <dbReference type="NCBI Taxonomy" id="2419601"/>
    <lineage>
        <taxon>Bacteria</taxon>
        <taxon>Pseudomonadati</taxon>
        <taxon>Pseudomonadota</taxon>
        <taxon>Gammaproteobacteria</taxon>
        <taxon>Moraxellales</taxon>
        <taxon>Moraxellaceae</taxon>
        <taxon>Acinetobacter</taxon>
    </lineage>
</organism>
<dbReference type="GO" id="GO:0016020">
    <property type="term" value="C:membrane"/>
    <property type="evidence" value="ECO:0007669"/>
    <property type="project" value="TreeGrafter"/>
</dbReference>
<evidence type="ECO:0000313" key="5">
    <source>
        <dbReference type="EMBL" id="RKG36498.1"/>
    </source>
</evidence>
<comment type="similarity">
    <text evidence="1 3">Belongs to the short-chain dehydrogenases/reductases (SDR) family.</text>
</comment>
<dbReference type="EMBL" id="RAXT01000043">
    <property type="protein sequence ID" value="RKG36498.1"/>
    <property type="molecule type" value="Genomic_DNA"/>
</dbReference>
<dbReference type="PROSITE" id="PS00061">
    <property type="entry name" value="ADH_SHORT"/>
    <property type="match status" value="1"/>
</dbReference>
<name>A0A3A8EQM5_9GAMM</name>
<evidence type="ECO:0000256" key="2">
    <source>
        <dbReference type="ARBA" id="ARBA00023002"/>
    </source>
</evidence>
<dbReference type="Pfam" id="PF00106">
    <property type="entry name" value="adh_short"/>
    <property type="match status" value="1"/>
</dbReference>
<evidence type="ECO:0000313" key="6">
    <source>
        <dbReference type="Proteomes" id="UP000280405"/>
    </source>
</evidence>
<dbReference type="OrthoDB" id="9806974at2"/>